<keyword evidence="2" id="KW-0677">Repeat</keyword>
<protein>
    <submittedName>
        <fullName evidence="5">Uncharacterized protein</fullName>
    </submittedName>
</protein>
<feature type="chain" id="PRO_5047342597" evidence="4">
    <location>
        <begin position="46"/>
        <end position="527"/>
    </location>
</feature>
<evidence type="ECO:0000256" key="2">
    <source>
        <dbReference type="ARBA" id="ARBA00022737"/>
    </source>
</evidence>
<dbReference type="Pfam" id="PF01839">
    <property type="entry name" value="FG-GAP"/>
    <property type="match status" value="2"/>
</dbReference>
<evidence type="ECO:0000256" key="3">
    <source>
        <dbReference type="ARBA" id="ARBA00023180"/>
    </source>
</evidence>
<reference evidence="6" key="1">
    <citation type="journal article" date="2019" name="Int. J. Syst. Evol. Microbiol.">
        <title>The Global Catalogue of Microorganisms (GCM) 10K type strain sequencing project: providing services to taxonomists for standard genome sequencing and annotation.</title>
        <authorList>
            <consortium name="The Broad Institute Genomics Platform"/>
            <consortium name="The Broad Institute Genome Sequencing Center for Infectious Disease"/>
            <person name="Wu L."/>
            <person name="Ma J."/>
        </authorList>
    </citation>
    <scope>NUCLEOTIDE SEQUENCE [LARGE SCALE GENOMIC DNA]</scope>
    <source>
        <strain evidence="6">CGMCC 4.7132</strain>
    </source>
</reference>
<accession>A0ABV9CPD8</accession>
<dbReference type="InterPro" id="IPR013517">
    <property type="entry name" value="FG-GAP"/>
</dbReference>
<dbReference type="PANTHER" id="PTHR36220:SF1">
    <property type="entry name" value="GAMMA TUBULIN COMPLEX COMPONENT C-TERMINAL DOMAIN-CONTAINING PROTEIN"/>
    <property type="match status" value="1"/>
</dbReference>
<proteinExistence type="predicted"/>
<dbReference type="RefSeq" id="WP_380844402.1">
    <property type="nucleotide sequence ID" value="NZ_JBHSFP010000021.1"/>
</dbReference>
<comment type="caution">
    <text evidence="5">The sequence shown here is derived from an EMBL/GenBank/DDBJ whole genome shotgun (WGS) entry which is preliminary data.</text>
</comment>
<evidence type="ECO:0000256" key="1">
    <source>
        <dbReference type="ARBA" id="ARBA00022729"/>
    </source>
</evidence>
<dbReference type="InterPro" id="IPR028994">
    <property type="entry name" value="Integrin_alpha_N"/>
</dbReference>
<dbReference type="PROSITE" id="PS51470">
    <property type="entry name" value="FG_GAP"/>
    <property type="match status" value="2"/>
</dbReference>
<keyword evidence="6" id="KW-1185">Reference proteome</keyword>
<evidence type="ECO:0000313" key="5">
    <source>
        <dbReference type="EMBL" id="MFC4534203.1"/>
    </source>
</evidence>
<dbReference type="SUPFAM" id="SSF69318">
    <property type="entry name" value="Integrin alpha N-terminal domain"/>
    <property type="match status" value="1"/>
</dbReference>
<dbReference type="Proteomes" id="UP001596004">
    <property type="component" value="Unassembled WGS sequence"/>
</dbReference>
<evidence type="ECO:0000313" key="6">
    <source>
        <dbReference type="Proteomes" id="UP001596004"/>
    </source>
</evidence>
<dbReference type="PANTHER" id="PTHR36220">
    <property type="entry name" value="UNNAMED PRODUCT"/>
    <property type="match status" value="1"/>
</dbReference>
<feature type="signal peptide" evidence="4">
    <location>
        <begin position="1"/>
        <end position="45"/>
    </location>
</feature>
<gene>
    <name evidence="5" type="ORF">ACFO60_25880</name>
</gene>
<keyword evidence="1 4" id="KW-0732">Signal</keyword>
<organism evidence="5 6">
    <name type="scientific">Sphaerisporangium dianthi</name>
    <dbReference type="NCBI Taxonomy" id="1436120"/>
    <lineage>
        <taxon>Bacteria</taxon>
        <taxon>Bacillati</taxon>
        <taxon>Actinomycetota</taxon>
        <taxon>Actinomycetes</taxon>
        <taxon>Streptosporangiales</taxon>
        <taxon>Streptosporangiaceae</taxon>
        <taxon>Sphaerisporangium</taxon>
    </lineage>
</organism>
<keyword evidence="3" id="KW-0325">Glycoprotein</keyword>
<sequence>MPAARLTARASRCLPAARLTAGGRRSLSAALLAAGLLAASLTAPAAQRAEAAAGCAKASAADFDGDGRDDVVAGDPLADAGGVSGAGAVHILPIGGGDGPGGGLVITAPVPHPGDAFGWTVRTTHYDGDRCLDVIVGAPYADAGGAADAGAVYVIRGGAYDDRVPAGAITEISAPEPERDAHFGWSLAAARSAGRPAGVIAVGAPYENADRTGDSGAVYLYCAKPEGGTEPAMRVTQQSEGIVGNSEEGDMYGWSLVFGRFGGRADSVDLVVGTPYENDDGAGKQVGDAGKADTGAVEIIFDAAEAGKTYTSIKWSIPDSVRGVAEHAGDRYGYALAYAESGGRPYLAAGAPLADVGGVKDAGLVQVFGLGKDGKPAPARTIRLGGEGLADQPAKAGAALGWSLAMVGSATALRLAIGGPFDSAGAPQAGAIRQVPLSGGPAAGVLRGSPERPYDHFGWSIAAFGAADSFGPGVGLLAGVPDRRDAPGGAVAVLRDGAAARLLVPGRDGVPVVPGGGSADFGAAVSG</sequence>
<dbReference type="Gene3D" id="2.130.10.130">
    <property type="entry name" value="Integrin alpha, N-terminal"/>
    <property type="match status" value="2"/>
</dbReference>
<dbReference type="SMART" id="SM00191">
    <property type="entry name" value="Int_alpha"/>
    <property type="match status" value="6"/>
</dbReference>
<evidence type="ECO:0000256" key="4">
    <source>
        <dbReference type="SAM" id="SignalP"/>
    </source>
</evidence>
<name>A0ABV9CPD8_9ACTN</name>
<dbReference type="EMBL" id="JBHSFP010000021">
    <property type="protein sequence ID" value="MFC4534203.1"/>
    <property type="molecule type" value="Genomic_DNA"/>
</dbReference>
<dbReference type="InterPro" id="IPR013519">
    <property type="entry name" value="Int_alpha_beta-p"/>
</dbReference>